<evidence type="ECO:0000256" key="3">
    <source>
        <dbReference type="ARBA" id="ARBA00022692"/>
    </source>
</evidence>
<dbReference type="Gene3D" id="2.60.120.1190">
    <property type="match status" value="1"/>
</dbReference>
<evidence type="ECO:0000256" key="11">
    <source>
        <dbReference type="ARBA" id="ARBA00023180"/>
    </source>
</evidence>
<evidence type="ECO:0000256" key="8">
    <source>
        <dbReference type="ARBA" id="ARBA00023136"/>
    </source>
</evidence>
<dbReference type="GO" id="GO:0048680">
    <property type="term" value="P:positive regulation of axon regeneration"/>
    <property type="evidence" value="ECO:0007669"/>
    <property type="project" value="UniProtKB-ARBA"/>
</dbReference>
<dbReference type="CDD" id="cd00057">
    <property type="entry name" value="FA58C"/>
    <property type="match status" value="1"/>
</dbReference>
<evidence type="ECO:0000256" key="4">
    <source>
        <dbReference type="ARBA" id="ARBA00022729"/>
    </source>
</evidence>
<name>A0A9N9QR51_9CUCU</name>
<dbReference type="PROSITE" id="PS50022">
    <property type="entry name" value="FA58C_3"/>
    <property type="match status" value="1"/>
</dbReference>
<evidence type="ECO:0000259" key="16">
    <source>
        <dbReference type="PROSITE" id="PS50022"/>
    </source>
</evidence>
<dbReference type="AlphaFoldDB" id="A0A9N9QR51"/>
<evidence type="ECO:0000256" key="14">
    <source>
        <dbReference type="SAM" id="Phobius"/>
    </source>
</evidence>
<keyword evidence="7 14" id="KW-1133">Transmembrane helix</keyword>
<keyword evidence="3 14" id="KW-0812">Transmembrane</keyword>
<keyword evidence="8 14" id="KW-0472">Membrane</keyword>
<dbReference type="PROSITE" id="PS01286">
    <property type="entry name" value="FA58C_2"/>
    <property type="match status" value="1"/>
</dbReference>
<keyword evidence="18" id="KW-1185">Reference proteome</keyword>
<feature type="chain" id="PRO_5040144040" description="F5/8 type C domain-containing protein" evidence="15">
    <location>
        <begin position="26"/>
        <end position="531"/>
    </location>
</feature>
<dbReference type="Pfam" id="PF00754">
    <property type="entry name" value="F5_F8_type_C"/>
    <property type="match status" value="1"/>
</dbReference>
<evidence type="ECO:0000256" key="5">
    <source>
        <dbReference type="ARBA" id="ARBA00022741"/>
    </source>
</evidence>
<keyword evidence="6" id="KW-0067">ATP-binding</keyword>
<dbReference type="GO" id="GO:0005524">
    <property type="term" value="F:ATP binding"/>
    <property type="evidence" value="ECO:0007669"/>
    <property type="project" value="UniProtKB-KW"/>
</dbReference>
<evidence type="ECO:0000256" key="10">
    <source>
        <dbReference type="ARBA" id="ARBA00023170"/>
    </source>
</evidence>
<dbReference type="InterPro" id="IPR000421">
    <property type="entry name" value="FA58C"/>
</dbReference>
<dbReference type="PANTHER" id="PTHR24543">
    <property type="entry name" value="MULTICOPPER OXIDASE-RELATED"/>
    <property type="match status" value="1"/>
</dbReference>
<gene>
    <name evidence="17" type="ORF">CEUTPL_LOCUS11557</name>
</gene>
<dbReference type="InterPro" id="IPR048525">
    <property type="entry name" value="DDR1-2_DS-like"/>
</dbReference>
<feature type="region of interest" description="Disordered" evidence="13">
    <location>
        <begin position="504"/>
        <end position="531"/>
    </location>
</feature>
<dbReference type="EMBL" id="OU892282">
    <property type="protein sequence ID" value="CAG9771115.1"/>
    <property type="molecule type" value="Genomic_DNA"/>
</dbReference>
<keyword evidence="10" id="KW-0675">Receptor</keyword>
<dbReference type="GO" id="GO:0005886">
    <property type="term" value="C:plasma membrane"/>
    <property type="evidence" value="ECO:0007669"/>
    <property type="project" value="UniProtKB-SubCell"/>
</dbReference>
<keyword evidence="4 15" id="KW-0732">Signal</keyword>
<dbReference type="InterPro" id="IPR008979">
    <property type="entry name" value="Galactose-bd-like_sf"/>
</dbReference>
<feature type="signal peptide" evidence="15">
    <location>
        <begin position="1"/>
        <end position="25"/>
    </location>
</feature>
<evidence type="ECO:0000256" key="12">
    <source>
        <dbReference type="ARBA" id="ARBA00061639"/>
    </source>
</evidence>
<keyword evidence="2" id="KW-1003">Cell membrane</keyword>
<evidence type="ECO:0000256" key="7">
    <source>
        <dbReference type="ARBA" id="ARBA00022989"/>
    </source>
</evidence>
<evidence type="ECO:0000313" key="17">
    <source>
        <dbReference type="EMBL" id="CAG9771115.1"/>
    </source>
</evidence>
<proteinExistence type="inferred from homology"/>
<accession>A0A9N9QR51</accession>
<comment type="similarity">
    <text evidence="12">Belongs to the protein kinase superfamily. Tyr protein kinase family. Insulin receptor subfamily.</text>
</comment>
<dbReference type="Proteomes" id="UP001152799">
    <property type="component" value="Chromosome 6"/>
</dbReference>
<comment type="subcellular location">
    <subcellularLocation>
        <location evidence="1">Cell membrane</location>
        <topology evidence="1">Single-pass type I membrane protein</topology>
    </subcellularLocation>
</comment>
<keyword evidence="11" id="KW-0325">Glycoprotein</keyword>
<evidence type="ECO:0000256" key="13">
    <source>
        <dbReference type="SAM" id="MobiDB-lite"/>
    </source>
</evidence>
<keyword evidence="9" id="KW-1015">Disulfide bond</keyword>
<evidence type="ECO:0000256" key="9">
    <source>
        <dbReference type="ARBA" id="ARBA00023157"/>
    </source>
</evidence>
<dbReference type="FunFam" id="2.60.120.260:FF:000007">
    <property type="entry name" value="Discoidin domain receptor tyrosine kinase 1"/>
    <property type="match status" value="1"/>
</dbReference>
<dbReference type="SMART" id="SM00231">
    <property type="entry name" value="FA58C"/>
    <property type="match status" value="1"/>
</dbReference>
<organism evidence="17 18">
    <name type="scientific">Ceutorhynchus assimilis</name>
    <name type="common">cabbage seed weevil</name>
    <dbReference type="NCBI Taxonomy" id="467358"/>
    <lineage>
        <taxon>Eukaryota</taxon>
        <taxon>Metazoa</taxon>
        <taxon>Ecdysozoa</taxon>
        <taxon>Arthropoda</taxon>
        <taxon>Hexapoda</taxon>
        <taxon>Insecta</taxon>
        <taxon>Pterygota</taxon>
        <taxon>Neoptera</taxon>
        <taxon>Endopterygota</taxon>
        <taxon>Coleoptera</taxon>
        <taxon>Polyphaga</taxon>
        <taxon>Cucujiformia</taxon>
        <taxon>Curculionidae</taxon>
        <taxon>Ceutorhynchinae</taxon>
        <taxon>Ceutorhynchus</taxon>
    </lineage>
</organism>
<dbReference type="SUPFAM" id="SSF49785">
    <property type="entry name" value="Galactose-binding domain-like"/>
    <property type="match status" value="1"/>
</dbReference>
<feature type="transmembrane region" description="Helical" evidence="14">
    <location>
        <begin position="398"/>
        <end position="424"/>
    </location>
</feature>
<dbReference type="OrthoDB" id="6071166at2759"/>
<evidence type="ECO:0000256" key="1">
    <source>
        <dbReference type="ARBA" id="ARBA00004251"/>
    </source>
</evidence>
<dbReference type="Pfam" id="PF21114">
    <property type="entry name" value="DDR1-2_DS-like"/>
    <property type="match status" value="1"/>
</dbReference>
<reference evidence="17" key="1">
    <citation type="submission" date="2022-01" db="EMBL/GenBank/DDBJ databases">
        <authorList>
            <person name="King R."/>
        </authorList>
    </citation>
    <scope>NUCLEOTIDE SEQUENCE</scope>
</reference>
<feature type="domain" description="F5/8 type C" evidence="16">
    <location>
        <begin position="31"/>
        <end position="187"/>
    </location>
</feature>
<sequence>MRKIRENLAIFFVPLVPLLFADVQSVEPSQCIAPLGMQSGAIKNQDITASSSFDHGNVGPHHGRVRNELNGGAWCPQNQATPETREWIEIDLHIVHMITATEIQGRFGNGQGVEYAEQYVLEYYRPSLNKWVRYRSKVNGHLLKGNVNTYLEEKTILDPPIWASKIRFLPYSAIQRFVCMRVEIYGCKWSDGIESYSMPEGDKRGTNWEFRDFAYDGQRGMILKHGLGQLVDGQTSPDDFRLPFQEISLQNWIGWKNDTRSHQPIEIVFDFDKPREFRTVHLYTNNQFLRDIQVFSCVKIYFSLDGEHYKGDPIVYEYIEDRIFDNARNVTVKLHHRMGKFVKLQLYFAAKWILISEINFESSIIAGNFTEETTEEVIDSKKFNMSENLVTTSNSDHMGVYIGISIGVLLLLVCLVGIMIFVIVQQRKYKNMQRPSQIADKGTLYQPAPLDLINMSSDYADIQDFEYAVPLQDGYASPSDSIAKPSCLSQQYYAEIPDFIPASPTLRMSDSPNPRRYNRSPPGRYMNPIGL</sequence>
<evidence type="ECO:0000256" key="6">
    <source>
        <dbReference type="ARBA" id="ARBA00022840"/>
    </source>
</evidence>
<evidence type="ECO:0000313" key="18">
    <source>
        <dbReference type="Proteomes" id="UP001152799"/>
    </source>
</evidence>
<feature type="compositionally biased region" description="Low complexity" evidence="13">
    <location>
        <begin position="511"/>
        <end position="525"/>
    </location>
</feature>
<evidence type="ECO:0000256" key="2">
    <source>
        <dbReference type="ARBA" id="ARBA00022475"/>
    </source>
</evidence>
<keyword evidence="5" id="KW-0547">Nucleotide-binding</keyword>
<dbReference type="PANTHER" id="PTHR24543:SF291">
    <property type="entry name" value="SMOKE ALARM, ISOFORM D"/>
    <property type="match status" value="1"/>
</dbReference>
<dbReference type="Gene3D" id="2.60.120.260">
    <property type="entry name" value="Galactose-binding domain-like"/>
    <property type="match status" value="1"/>
</dbReference>
<evidence type="ECO:0000256" key="15">
    <source>
        <dbReference type="SAM" id="SignalP"/>
    </source>
</evidence>
<protein>
    <recommendedName>
        <fullName evidence="16">F5/8 type C domain-containing protein</fullName>
    </recommendedName>
</protein>